<feature type="compositionally biased region" description="Basic and acidic residues" evidence="5">
    <location>
        <begin position="903"/>
        <end position="912"/>
    </location>
</feature>
<dbReference type="InterPro" id="IPR019931">
    <property type="entry name" value="LPXTG_anchor"/>
</dbReference>
<dbReference type="Pfam" id="PF00746">
    <property type="entry name" value="Gram_pos_anchor"/>
    <property type="match status" value="1"/>
</dbReference>
<feature type="compositionally biased region" description="Low complexity" evidence="5">
    <location>
        <begin position="862"/>
        <end position="886"/>
    </location>
</feature>
<keyword evidence="6" id="KW-0472">Membrane</keyword>
<comment type="caution">
    <text evidence="8">The sequence shown here is derived from an EMBL/GenBank/DDBJ whole genome shotgun (WGS) entry which is preliminary data.</text>
</comment>
<protein>
    <recommendedName>
        <fullName evidence="7">Gram-positive cocci surface proteins LPxTG domain-containing protein</fullName>
    </recommendedName>
</protein>
<keyword evidence="9" id="KW-1185">Reference proteome</keyword>
<dbReference type="RefSeq" id="WP_056943079.1">
    <property type="nucleotide sequence ID" value="NZ_AZCX01000012.1"/>
</dbReference>
<evidence type="ECO:0000256" key="1">
    <source>
        <dbReference type="ARBA" id="ARBA00022512"/>
    </source>
</evidence>
<dbReference type="STRING" id="1302272.FC96_GL000731"/>
<evidence type="ECO:0000259" key="7">
    <source>
        <dbReference type="PROSITE" id="PS50847"/>
    </source>
</evidence>
<dbReference type="EMBL" id="AZCX01000012">
    <property type="protein sequence ID" value="KRK47109.1"/>
    <property type="molecule type" value="Genomic_DNA"/>
</dbReference>
<accession>A0A0R1HKC7</accession>
<keyword evidence="4" id="KW-0572">Peptidoglycan-anchor</keyword>
<keyword evidence="6" id="KW-1133">Transmembrane helix</keyword>
<feature type="domain" description="Gram-positive cocci surface proteins LPxTG" evidence="7">
    <location>
        <begin position="961"/>
        <end position="1000"/>
    </location>
</feature>
<feature type="compositionally biased region" description="Polar residues" evidence="5">
    <location>
        <begin position="177"/>
        <end position="198"/>
    </location>
</feature>
<feature type="region of interest" description="Disordered" evidence="5">
    <location>
        <begin position="845"/>
        <end position="964"/>
    </location>
</feature>
<evidence type="ECO:0000256" key="5">
    <source>
        <dbReference type="SAM" id="MobiDB-lite"/>
    </source>
</evidence>
<feature type="transmembrane region" description="Helical" evidence="6">
    <location>
        <begin position="973"/>
        <end position="991"/>
    </location>
</feature>
<evidence type="ECO:0000256" key="4">
    <source>
        <dbReference type="ARBA" id="ARBA00023088"/>
    </source>
</evidence>
<evidence type="ECO:0000313" key="8">
    <source>
        <dbReference type="EMBL" id="KRK47109.1"/>
    </source>
</evidence>
<feature type="region of interest" description="Disordered" evidence="5">
    <location>
        <begin position="68"/>
        <end position="103"/>
    </location>
</feature>
<keyword evidence="6" id="KW-0812">Transmembrane</keyword>
<dbReference type="NCBIfam" id="TIGR03715">
    <property type="entry name" value="KxYKxGKxW"/>
    <property type="match status" value="1"/>
</dbReference>
<gene>
    <name evidence="8" type="ORF">FC96_GL000731</name>
</gene>
<dbReference type="InterPro" id="IPR041277">
    <property type="entry name" value="MBG_Lactobacillales"/>
</dbReference>
<dbReference type="Gene3D" id="3.10.430.110">
    <property type="match status" value="1"/>
</dbReference>
<dbReference type="Proteomes" id="UP000050911">
    <property type="component" value="Unassembled WGS sequence"/>
</dbReference>
<feature type="compositionally biased region" description="Polar residues" evidence="5">
    <location>
        <begin position="119"/>
        <end position="143"/>
    </location>
</feature>
<dbReference type="PATRIC" id="fig|1302272.5.peg.731"/>
<dbReference type="Pfam" id="PF19258">
    <property type="entry name" value="KxYKxGKxW_sig"/>
    <property type="match status" value="1"/>
</dbReference>
<feature type="compositionally biased region" description="Low complexity" evidence="5">
    <location>
        <begin position="936"/>
        <end position="945"/>
    </location>
</feature>
<evidence type="ECO:0000256" key="3">
    <source>
        <dbReference type="ARBA" id="ARBA00022729"/>
    </source>
</evidence>
<dbReference type="PROSITE" id="PS50847">
    <property type="entry name" value="GRAM_POS_ANCHORING"/>
    <property type="match status" value="1"/>
</dbReference>
<feature type="compositionally biased region" description="Polar residues" evidence="5">
    <location>
        <begin position="914"/>
        <end position="928"/>
    </location>
</feature>
<organism evidence="8 9">
    <name type="scientific">Secundilactobacillus kimchicus JCM 15530</name>
    <dbReference type="NCBI Taxonomy" id="1302272"/>
    <lineage>
        <taxon>Bacteria</taxon>
        <taxon>Bacillati</taxon>
        <taxon>Bacillota</taxon>
        <taxon>Bacilli</taxon>
        <taxon>Lactobacillales</taxon>
        <taxon>Lactobacillaceae</taxon>
        <taxon>Secundilactobacillus</taxon>
    </lineage>
</organism>
<reference evidence="8 9" key="1">
    <citation type="journal article" date="2015" name="Genome Announc.">
        <title>Expanding the biotechnology potential of lactobacilli through comparative genomics of 213 strains and associated genera.</title>
        <authorList>
            <person name="Sun Z."/>
            <person name="Harris H.M."/>
            <person name="McCann A."/>
            <person name="Guo C."/>
            <person name="Argimon S."/>
            <person name="Zhang W."/>
            <person name="Yang X."/>
            <person name="Jeffery I.B."/>
            <person name="Cooney J.C."/>
            <person name="Kagawa T.F."/>
            <person name="Liu W."/>
            <person name="Song Y."/>
            <person name="Salvetti E."/>
            <person name="Wrobel A."/>
            <person name="Rasinkangas P."/>
            <person name="Parkhill J."/>
            <person name="Rea M.C."/>
            <person name="O'Sullivan O."/>
            <person name="Ritari J."/>
            <person name="Douillard F.P."/>
            <person name="Paul Ross R."/>
            <person name="Yang R."/>
            <person name="Briner A.E."/>
            <person name="Felis G.E."/>
            <person name="de Vos W.M."/>
            <person name="Barrangou R."/>
            <person name="Klaenhammer T.R."/>
            <person name="Caufield P.W."/>
            <person name="Cui Y."/>
            <person name="Zhang H."/>
            <person name="O'Toole P.W."/>
        </authorList>
    </citation>
    <scope>NUCLEOTIDE SEQUENCE [LARGE SCALE GENOMIC DNA]</scope>
    <source>
        <strain evidence="8 9">JCM 15530</strain>
    </source>
</reference>
<evidence type="ECO:0000313" key="9">
    <source>
        <dbReference type="Proteomes" id="UP000050911"/>
    </source>
</evidence>
<dbReference type="NCBIfam" id="TIGR01167">
    <property type="entry name" value="LPXTG_anchor"/>
    <property type="match status" value="1"/>
</dbReference>
<keyword evidence="3" id="KW-0732">Signal</keyword>
<keyword evidence="2" id="KW-0964">Secreted</keyword>
<evidence type="ECO:0000256" key="6">
    <source>
        <dbReference type="SAM" id="Phobius"/>
    </source>
</evidence>
<proteinExistence type="predicted"/>
<name>A0A0R1HKC7_9LACO</name>
<feature type="compositionally biased region" description="Polar residues" evidence="5">
    <location>
        <begin position="946"/>
        <end position="964"/>
    </location>
</feature>
<feature type="region of interest" description="Disordered" evidence="5">
    <location>
        <begin position="119"/>
        <end position="150"/>
    </location>
</feature>
<feature type="compositionally biased region" description="Low complexity" evidence="5">
    <location>
        <begin position="68"/>
        <end position="92"/>
    </location>
</feature>
<keyword evidence="1" id="KW-0134">Cell wall</keyword>
<feature type="region of interest" description="Disordered" evidence="5">
    <location>
        <begin position="167"/>
        <end position="198"/>
    </location>
</feature>
<sequence>MINGKNSKLTMVMAEEKRHYKMYKRGKTWVIVGMSLFFTAAFGAATTQTAKADTAVTDTAQVAASSVATTTSSQPAGATSSATGNSAAPAASDNQPLSVATDASAAPAKVSSAVAASGNESAQSASDGTQSVAPASSRVSQPASLAEKRTTRVAPVAYKMAVAASAAQVKSEDDAATSRTTNGTPVKEMTTTFESNGSNVKLKGGQLQIALQIDTGATGVALNAGDKVVLTVDPKGWDYDNTDDGNNANFDISRDKTAGTITLTAKNNVKDLTNTTLTIESRALTTENQSTSETYDVKVNYYNAGTKTPISLTPSNGGLTYVVQPAEKSDPTTVLGSYLSGLSVDAPYQVPKTDNYRRNQLSQASDGTYNFIFEEPVMSGMAVVQVPEKSSDQPDSYQYTVTSDHEFLTDASGNLAYEIHNGGDVVTDTAKGSYSIAMASDHKSFTVSVSKPDDFHSALVLTYYVKNPDVQSKVNLTGQLNAIKDDESIKRETADHATFKYLMPANPGYMPVLTTTPIDGIYQDSNLTDGKIIDAGIADAYVNQATGSPINLKGNVTISSIIEESTQQTIPAGNLKAGQTYKVTYRLADPKSGNTVTATGEIKVGTFTTQNVIYHTGDNKPTLLSLVQSGDSFGHQITVNELSGTISDSIFNKSGVYTVPVTYHGETKNATITVIAADAIKTPTGTHVYDGQTTASQVPVTATVDDKTSVALTYGTDYTFVNPDDAKNVNVGTYQVKLTADGKQAIQKAIGNSGINFGDGLGRVTITPATVTITGPKVAKEYDGKPYSGELKATITGLPTSGSPVNYTLTDVSGEVNPGTYTIGVNVADGGNPNYRIVTVPGQLTITEKSGPTDPTDPTDPTRPTNPTGPTNPTDPTAPTTPEDPTQPGRQEEQTPLTPEPKPITEKKHETPGKTGQSPRHQQSIDQQKLTRHAKLVTVTTVKTKAGQSSTPAGTTKAKTLPQTGDDVNQQTTLMGAALLGIISLLGLVGIGRKKRDELK</sequence>
<dbReference type="InterPro" id="IPR022263">
    <property type="entry name" value="KxYKxGKxW"/>
</dbReference>
<dbReference type="Gene3D" id="2.60.120.1050">
    <property type="match status" value="1"/>
</dbReference>
<dbReference type="AlphaFoldDB" id="A0A0R1HKC7"/>
<dbReference type="Pfam" id="PF17883">
    <property type="entry name" value="MBG"/>
    <property type="match status" value="1"/>
</dbReference>
<evidence type="ECO:0000256" key="2">
    <source>
        <dbReference type="ARBA" id="ARBA00022525"/>
    </source>
</evidence>